<evidence type="ECO:0000256" key="4">
    <source>
        <dbReference type="ARBA" id="ARBA00022777"/>
    </source>
</evidence>
<evidence type="ECO:0000256" key="7">
    <source>
        <dbReference type="SAM" id="MobiDB-lite"/>
    </source>
</evidence>
<evidence type="ECO:0000256" key="2">
    <source>
        <dbReference type="ARBA" id="ARBA00022679"/>
    </source>
</evidence>
<feature type="compositionally biased region" description="Pro residues" evidence="7">
    <location>
        <begin position="940"/>
        <end position="951"/>
    </location>
</feature>
<evidence type="ECO:0000313" key="10">
    <source>
        <dbReference type="Proteomes" id="UP000002630"/>
    </source>
</evidence>
<feature type="region of interest" description="Disordered" evidence="7">
    <location>
        <begin position="32"/>
        <end position="113"/>
    </location>
</feature>
<keyword evidence="6" id="KW-0175">Coiled coil</keyword>
<feature type="domain" description="Protein kinase" evidence="8">
    <location>
        <begin position="352"/>
        <end position="652"/>
    </location>
</feature>
<keyword evidence="10" id="KW-1185">Reference proteome</keyword>
<dbReference type="eggNOG" id="KOG0596">
    <property type="taxonomic scope" value="Eukaryota"/>
</dbReference>
<feature type="compositionally biased region" description="Low complexity" evidence="7">
    <location>
        <begin position="926"/>
        <end position="939"/>
    </location>
</feature>
<evidence type="ECO:0000259" key="8">
    <source>
        <dbReference type="PROSITE" id="PS50011"/>
    </source>
</evidence>
<keyword evidence="3" id="KW-0547">Nucleotide-binding</keyword>
<dbReference type="STRING" id="2880.D8LFK1"/>
<evidence type="ECO:0000256" key="3">
    <source>
        <dbReference type="ARBA" id="ARBA00022741"/>
    </source>
</evidence>
<dbReference type="GO" id="GO:0004674">
    <property type="term" value="F:protein serine/threonine kinase activity"/>
    <property type="evidence" value="ECO:0007669"/>
    <property type="project" value="UniProtKB-KW"/>
</dbReference>
<evidence type="ECO:0000256" key="5">
    <source>
        <dbReference type="ARBA" id="ARBA00022840"/>
    </source>
</evidence>
<evidence type="ECO:0000256" key="6">
    <source>
        <dbReference type="SAM" id="Coils"/>
    </source>
</evidence>
<evidence type="ECO:0000256" key="1">
    <source>
        <dbReference type="ARBA" id="ARBA00022527"/>
    </source>
</evidence>
<keyword evidence="4" id="KW-0418">Kinase</keyword>
<dbReference type="PANTHER" id="PTHR24351">
    <property type="entry name" value="RIBOSOMAL PROTEIN S6 KINASE"/>
    <property type="match status" value="1"/>
</dbReference>
<dbReference type="Pfam" id="PF00069">
    <property type="entry name" value="Pkinase"/>
    <property type="match status" value="1"/>
</dbReference>
<dbReference type="SUPFAM" id="SSF56112">
    <property type="entry name" value="Protein kinase-like (PK-like)"/>
    <property type="match status" value="1"/>
</dbReference>
<dbReference type="EMBL" id="FN649760">
    <property type="protein sequence ID" value="CBN79921.1"/>
    <property type="molecule type" value="Genomic_DNA"/>
</dbReference>
<dbReference type="Gene3D" id="1.10.510.10">
    <property type="entry name" value="Transferase(Phosphotransferase) domain 1"/>
    <property type="match status" value="1"/>
</dbReference>
<feature type="coiled-coil region" evidence="6">
    <location>
        <begin position="182"/>
        <end position="261"/>
    </location>
</feature>
<dbReference type="InterPro" id="IPR000719">
    <property type="entry name" value="Prot_kinase_dom"/>
</dbReference>
<organism evidence="9 10">
    <name type="scientific">Ectocarpus siliculosus</name>
    <name type="common">Brown alga</name>
    <name type="synonym">Conferva siliculosa</name>
    <dbReference type="NCBI Taxonomy" id="2880"/>
    <lineage>
        <taxon>Eukaryota</taxon>
        <taxon>Sar</taxon>
        <taxon>Stramenopiles</taxon>
        <taxon>Ochrophyta</taxon>
        <taxon>PX clade</taxon>
        <taxon>Phaeophyceae</taxon>
        <taxon>Ectocarpales</taxon>
        <taxon>Ectocarpaceae</taxon>
        <taxon>Ectocarpus</taxon>
    </lineage>
</organism>
<dbReference type="SMART" id="SM00220">
    <property type="entry name" value="S_TKc"/>
    <property type="match status" value="1"/>
</dbReference>
<dbReference type="AlphaFoldDB" id="D8LFK1"/>
<feature type="compositionally biased region" description="Basic and acidic residues" evidence="7">
    <location>
        <begin position="34"/>
        <end position="113"/>
    </location>
</feature>
<name>D8LFK1_ECTSI</name>
<keyword evidence="2" id="KW-0808">Transferase</keyword>
<sequence length="967" mass="106919">MLDSATSFPPALAGGPGTYESLEAWKTRLQSKLADQKRAEQERAEQERAEQERSEQERAEQERAEQERAEQERAEQERAEQERAEQERAEQERAEQERAEQERAEQELERQSGDVGRWLHQDLGFDGRSSAVFGASIRACHLDNPKAIFAIDKETLEGVLGKVEMPDVLASLVIEAWCRRRKEDEDRRRVEAETALIEARQRAESAAEARRRQEEVERTNKELQEAEALARKNDAAAKAEAERQRLEVAALEKAALQQQQALHTPMGRWLKMEAHFNDAQASRFCAGLEGLGISSTHALKVQEREAQQQLVIDLNMNKYEAGIFMAAMESLRSKPDVFGVPSSTANAGASFVNLMQLRDRGGMATVFTANQLIGGPESTATRPVVLKRSDKDQPGAYLRESRVLQYLSRPGGAAAGFVVQLLEAYSTPEHNFIAMEQGGQNLTARVEESKRLPPSERNTHLALWGQQACQVVVALHGLGVVWGDVKPDNYVFRGDRLVAVDFGSTCVEVGSIAQRELGAAADTSFTSRPSDQFAWSVQYGAPERARADRQGVPCVARRSQDVWSLGMVLYYLSTGGTPYFPSPVERTEISIAQFREQAQQTLIEDNFRVDLGSVRGSAWRCSLGLALERIVDERGTAGEVLEAFTRGIHGLVSTVSKTRGMESLKRMLAVISEDQQEVLRRTGTISGNVGRVLQEQLDLQRRVAAMSTVLEHVAMDEMRMPHTFLVLPEEQRKLRRPKQWFADRGRLHFVCAHGLELVPCGKDGAGFLVAQPKEWMKKHATLLRVSVMAILAASAVVGNSASGGAMGPIAASLMLLPFEVIDLDEAYSFLSGVGGEAMDRMLDDVSDVLDPTKGEAGAPTNFERVKEVTGAEYRSVLDFLDTRCPGWDRQMGGMERTFSADGVMGWVCPQHMSEWKASNVKSTSATARRASSSACSPVRPMAPEPVRPMAPEPREPPAASRCSCVIT</sequence>
<reference evidence="9 10" key="1">
    <citation type="journal article" date="2010" name="Nature">
        <title>The Ectocarpus genome and the independent evolution of multicellularity in brown algae.</title>
        <authorList>
            <person name="Cock J.M."/>
            <person name="Sterck L."/>
            <person name="Rouze P."/>
            <person name="Scornet D."/>
            <person name="Allen A.E."/>
            <person name="Amoutzias G."/>
            <person name="Anthouard V."/>
            <person name="Artiguenave F."/>
            <person name="Aury J.M."/>
            <person name="Badger J.H."/>
            <person name="Beszteri B."/>
            <person name="Billiau K."/>
            <person name="Bonnet E."/>
            <person name="Bothwell J.H."/>
            <person name="Bowler C."/>
            <person name="Boyen C."/>
            <person name="Brownlee C."/>
            <person name="Carrano C.J."/>
            <person name="Charrier B."/>
            <person name="Cho G.Y."/>
            <person name="Coelho S.M."/>
            <person name="Collen J."/>
            <person name="Corre E."/>
            <person name="Da Silva C."/>
            <person name="Delage L."/>
            <person name="Delaroque N."/>
            <person name="Dittami S.M."/>
            <person name="Doulbeau S."/>
            <person name="Elias M."/>
            <person name="Farnham G."/>
            <person name="Gachon C.M."/>
            <person name="Gschloessl B."/>
            <person name="Heesch S."/>
            <person name="Jabbari K."/>
            <person name="Jubin C."/>
            <person name="Kawai H."/>
            <person name="Kimura K."/>
            <person name="Kloareg B."/>
            <person name="Kupper F.C."/>
            <person name="Lang D."/>
            <person name="Le Bail A."/>
            <person name="Leblanc C."/>
            <person name="Lerouge P."/>
            <person name="Lohr M."/>
            <person name="Lopez P.J."/>
            <person name="Martens C."/>
            <person name="Maumus F."/>
            <person name="Michel G."/>
            <person name="Miranda-Saavedra D."/>
            <person name="Morales J."/>
            <person name="Moreau H."/>
            <person name="Motomura T."/>
            <person name="Nagasato C."/>
            <person name="Napoli C.A."/>
            <person name="Nelson D.R."/>
            <person name="Nyvall-Collen P."/>
            <person name="Peters A.F."/>
            <person name="Pommier C."/>
            <person name="Potin P."/>
            <person name="Poulain J."/>
            <person name="Quesneville H."/>
            <person name="Read B."/>
            <person name="Rensing S.A."/>
            <person name="Ritter A."/>
            <person name="Rousvoal S."/>
            <person name="Samanta M."/>
            <person name="Samson G."/>
            <person name="Schroeder D.C."/>
            <person name="Segurens B."/>
            <person name="Strittmatter M."/>
            <person name="Tonon T."/>
            <person name="Tregear J.W."/>
            <person name="Valentin K."/>
            <person name="von Dassow P."/>
            <person name="Yamagishi T."/>
            <person name="Van de Peer Y."/>
            <person name="Wincker P."/>
        </authorList>
    </citation>
    <scope>NUCLEOTIDE SEQUENCE [LARGE SCALE GENOMIC DNA]</scope>
    <source>
        <strain evidence="10">Ec32 / CCAP1310/4</strain>
    </source>
</reference>
<dbReference type="GO" id="GO:0005524">
    <property type="term" value="F:ATP binding"/>
    <property type="evidence" value="ECO:0007669"/>
    <property type="project" value="UniProtKB-KW"/>
</dbReference>
<dbReference type="PROSITE" id="PS50011">
    <property type="entry name" value="PROTEIN_KINASE_DOM"/>
    <property type="match status" value="1"/>
</dbReference>
<proteinExistence type="predicted"/>
<dbReference type="Proteomes" id="UP000002630">
    <property type="component" value="Unassembled WGS sequence"/>
</dbReference>
<keyword evidence="1" id="KW-0723">Serine/threonine-protein kinase</keyword>
<dbReference type="InParanoid" id="D8LFK1"/>
<protein>
    <submittedName>
        <fullName evidence="9">TTK-like</fullName>
    </submittedName>
</protein>
<evidence type="ECO:0000313" key="9">
    <source>
        <dbReference type="EMBL" id="CBN79921.1"/>
    </source>
</evidence>
<feature type="region of interest" description="Disordered" evidence="7">
    <location>
        <begin position="926"/>
        <end position="967"/>
    </location>
</feature>
<accession>D8LFK1</accession>
<keyword evidence="5" id="KW-0067">ATP-binding</keyword>
<gene>
    <name evidence="9" type="primary">TTK</name>
    <name evidence="9" type="ORF">Esi_0015_0094</name>
</gene>
<dbReference type="OrthoDB" id="4062651at2759"/>
<dbReference type="InterPro" id="IPR011009">
    <property type="entry name" value="Kinase-like_dom_sf"/>
</dbReference>